<dbReference type="Gene3D" id="3.40.140.10">
    <property type="entry name" value="Cytidine Deaminase, domain 2"/>
    <property type="match status" value="1"/>
</dbReference>
<keyword evidence="3" id="KW-1185">Reference proteome</keyword>
<dbReference type="InterPro" id="IPR016193">
    <property type="entry name" value="Cytidine_deaminase-like"/>
</dbReference>
<dbReference type="SUPFAM" id="SSF53927">
    <property type="entry name" value="Cytidine deaminase-like"/>
    <property type="match status" value="1"/>
</dbReference>
<dbReference type="EMBL" id="JBHSKT010000008">
    <property type="protein sequence ID" value="MFC5271757.1"/>
    <property type="molecule type" value="Genomic_DNA"/>
</dbReference>
<dbReference type="Proteomes" id="UP001596161">
    <property type="component" value="Unassembled WGS sequence"/>
</dbReference>
<dbReference type="Pfam" id="PF00383">
    <property type="entry name" value="dCMP_cyt_deam_1"/>
    <property type="match status" value="1"/>
</dbReference>
<evidence type="ECO:0000313" key="2">
    <source>
        <dbReference type="EMBL" id="MFC5271757.1"/>
    </source>
</evidence>
<sequence length="151" mass="16869">MDNNNTQQPDEFMQAAIAEAKQGRNEGGIPIGSVIVRDGQIVGRGHNRRVQHNDPMAHAEIDCLQNAGRIGNYKGTTLYSTLMPCYLCAGAVVQFGIKKVIVGENKTFPGAEEFMKQHGVEIVNLQNEECMQLMENFIEEKPELWYEDIGE</sequence>
<dbReference type="RefSeq" id="WP_378018114.1">
    <property type="nucleotide sequence ID" value="NZ_JBHSKT010000008.1"/>
</dbReference>
<dbReference type="PANTHER" id="PTHR11079">
    <property type="entry name" value="CYTOSINE DEAMINASE FAMILY MEMBER"/>
    <property type="match status" value="1"/>
</dbReference>
<keyword evidence="2" id="KW-0378">Hydrolase</keyword>
<dbReference type="EC" id="3.5.4.33" evidence="2"/>
<accession>A0ABW0EBK5</accession>
<gene>
    <name evidence="2" type="ORF">ACFPIB_14155</name>
</gene>
<dbReference type="PROSITE" id="PS51747">
    <property type="entry name" value="CYT_DCMP_DEAMINASES_2"/>
    <property type="match status" value="1"/>
</dbReference>
<reference evidence="3" key="1">
    <citation type="journal article" date="2019" name="Int. J. Syst. Evol. Microbiol.">
        <title>The Global Catalogue of Microorganisms (GCM) 10K type strain sequencing project: providing services to taxonomists for standard genome sequencing and annotation.</title>
        <authorList>
            <consortium name="The Broad Institute Genomics Platform"/>
            <consortium name="The Broad Institute Genome Sequencing Center for Infectious Disease"/>
            <person name="Wu L."/>
            <person name="Ma J."/>
        </authorList>
    </citation>
    <scope>NUCLEOTIDE SEQUENCE [LARGE SCALE GENOMIC DNA]</scope>
    <source>
        <strain evidence="3">KACC 12602</strain>
    </source>
</reference>
<dbReference type="CDD" id="cd01285">
    <property type="entry name" value="nucleoside_deaminase"/>
    <property type="match status" value="1"/>
</dbReference>
<evidence type="ECO:0000313" key="3">
    <source>
        <dbReference type="Proteomes" id="UP001596161"/>
    </source>
</evidence>
<dbReference type="InterPro" id="IPR002125">
    <property type="entry name" value="CMP_dCMP_dom"/>
</dbReference>
<feature type="domain" description="CMP/dCMP-type deaminase" evidence="1">
    <location>
        <begin position="7"/>
        <end position="123"/>
    </location>
</feature>
<dbReference type="GO" id="GO:0052717">
    <property type="term" value="F:tRNA-specific adenosine-34 deaminase activity"/>
    <property type="evidence" value="ECO:0007669"/>
    <property type="project" value="UniProtKB-EC"/>
</dbReference>
<protein>
    <submittedName>
        <fullName evidence="2">Nucleoside deaminase</fullName>
        <ecNumber evidence="2">3.5.4.33</ecNumber>
    </submittedName>
</protein>
<organism evidence="2 3">
    <name type="scientific">Adhaeribacter terreus</name>
    <dbReference type="NCBI Taxonomy" id="529703"/>
    <lineage>
        <taxon>Bacteria</taxon>
        <taxon>Pseudomonadati</taxon>
        <taxon>Bacteroidota</taxon>
        <taxon>Cytophagia</taxon>
        <taxon>Cytophagales</taxon>
        <taxon>Hymenobacteraceae</taxon>
        <taxon>Adhaeribacter</taxon>
    </lineage>
</organism>
<proteinExistence type="predicted"/>
<evidence type="ECO:0000259" key="1">
    <source>
        <dbReference type="PROSITE" id="PS51747"/>
    </source>
</evidence>
<dbReference type="PANTHER" id="PTHR11079:SF190">
    <property type="entry name" value="CYTOSINE DEAMINASE"/>
    <property type="match status" value="1"/>
</dbReference>
<name>A0ABW0EBK5_9BACT</name>
<comment type="caution">
    <text evidence="2">The sequence shown here is derived from an EMBL/GenBank/DDBJ whole genome shotgun (WGS) entry which is preliminary data.</text>
</comment>